<accession>A0A7G9YIU1</accession>
<reference evidence="1" key="1">
    <citation type="submission" date="2020-06" db="EMBL/GenBank/DDBJ databases">
        <title>Unique genomic features of the anaerobic methanotrophic archaea.</title>
        <authorList>
            <person name="Chadwick G.L."/>
            <person name="Skennerton C.T."/>
            <person name="Laso-Perez R."/>
            <person name="Leu A.O."/>
            <person name="Speth D.R."/>
            <person name="Yu H."/>
            <person name="Morgan-Lang C."/>
            <person name="Hatzenpichler R."/>
            <person name="Goudeau D."/>
            <person name="Malmstrom R."/>
            <person name="Brazelton W.J."/>
            <person name="Woyke T."/>
            <person name="Hallam S.J."/>
            <person name="Tyson G.W."/>
            <person name="Wegener G."/>
            <person name="Boetius A."/>
            <person name="Orphan V."/>
        </authorList>
    </citation>
    <scope>NUCLEOTIDE SEQUENCE</scope>
</reference>
<evidence type="ECO:0000313" key="1">
    <source>
        <dbReference type="EMBL" id="QNO47925.1"/>
    </source>
</evidence>
<proteinExistence type="predicted"/>
<sequence length="92" mass="10323">MVLKYPEVPLHNNESELGARAQVRRRDVSLHTMTEDGTKANDTFLTIVQTAKKLGVSAYAYIYDRVSKRFCMPSLAELIAAKEFPEMDADTG</sequence>
<name>A0A7G9YIU1_9EURY</name>
<dbReference type="AlphaFoldDB" id="A0A7G9YIU1"/>
<protein>
    <submittedName>
        <fullName evidence="1">Uncharacterized protein</fullName>
    </submittedName>
</protein>
<dbReference type="EMBL" id="MT631283">
    <property type="protein sequence ID" value="QNO47925.1"/>
    <property type="molecule type" value="Genomic_DNA"/>
</dbReference>
<organism evidence="1">
    <name type="scientific">Candidatus Methanogaster sp. ANME-2c ERB4</name>
    <dbReference type="NCBI Taxonomy" id="2759911"/>
    <lineage>
        <taxon>Archaea</taxon>
        <taxon>Methanobacteriati</taxon>
        <taxon>Methanobacteriota</taxon>
        <taxon>Stenosarchaea group</taxon>
        <taxon>Methanomicrobia</taxon>
        <taxon>Methanosarcinales</taxon>
        <taxon>ANME-2 cluster</taxon>
        <taxon>Candidatus Methanogasteraceae</taxon>
        <taxon>Candidatus Methanogaster</taxon>
    </lineage>
</organism>
<gene>
    <name evidence="1" type="ORF">DBNCDMDK_00013</name>
</gene>